<gene>
    <name evidence="1" type="ORF">SAMN00017405_0361</name>
</gene>
<reference evidence="1 2" key="1">
    <citation type="submission" date="2017-04" db="EMBL/GenBank/DDBJ databases">
        <authorList>
            <person name="Afonso C.L."/>
            <person name="Miller P.J."/>
            <person name="Scott M.A."/>
            <person name="Spackman E."/>
            <person name="Goraichik I."/>
            <person name="Dimitrov K.M."/>
            <person name="Suarez D.L."/>
            <person name="Swayne D.E."/>
        </authorList>
    </citation>
    <scope>NUCLEOTIDE SEQUENCE [LARGE SCALE GENOMIC DNA]</scope>
    <source>
        <strain evidence="1 2">DSM 11270</strain>
    </source>
</reference>
<protein>
    <recommendedName>
        <fullName evidence="3">DUF3866 domain-containing protein</fullName>
    </recommendedName>
</protein>
<accession>A0A1W1VPH2</accession>
<dbReference type="AlphaFoldDB" id="A0A1W1VPH2"/>
<dbReference type="InterPro" id="IPR024479">
    <property type="entry name" value="DUF3866"/>
</dbReference>
<evidence type="ECO:0008006" key="3">
    <source>
        <dbReference type="Google" id="ProtNLM"/>
    </source>
</evidence>
<dbReference type="STRING" id="656914.SAMN00017405_0361"/>
<dbReference type="OrthoDB" id="3401376at2"/>
<proteinExistence type="predicted"/>
<dbReference type="Pfam" id="PF12982">
    <property type="entry name" value="DUF3866"/>
    <property type="match status" value="1"/>
</dbReference>
<sequence>MIRIRLGLVVEILKESPELQIVLININNAKYKAISFPKMIGKLVNNEEVLVNTTAFTLNLGTGGYHFIMGKLSNPNCDTVTKGHIMKLRYTPEQIKVLSVEEEDSPYHNEIKNFQSLNKAPVLIGFLHSMLIPTIAGIKALNPNLKISYIMTDGGALPMAFSHTVAFLNKLKWLNGTVTTGNSYGGQLEAINIYSGLAAAYEVLKADIIIVIMGPGVVGTGTSLGTTALEVGQIINAVHSLEGNPILIPRINFNESRKRHIGVSHHVLTVLNKIALAKTTVVIPKIDNKDKANYVNDQLKCHEIFDKHSIIYEDGKLGLKYLEKHNINVKTMGQDLSQARTFFETCCAAGTYTAKLK</sequence>
<dbReference type="EMBL" id="FWWT01000022">
    <property type="protein sequence ID" value="SMB95259.1"/>
    <property type="molecule type" value="Genomic_DNA"/>
</dbReference>
<evidence type="ECO:0000313" key="1">
    <source>
        <dbReference type="EMBL" id="SMB95259.1"/>
    </source>
</evidence>
<dbReference type="RefSeq" id="WP_084054163.1">
    <property type="nucleotide sequence ID" value="NZ_FWWT01000022.1"/>
</dbReference>
<name>A0A1W1VPH2_DESTI</name>
<evidence type="ECO:0000313" key="2">
    <source>
        <dbReference type="Proteomes" id="UP000192731"/>
    </source>
</evidence>
<keyword evidence="2" id="KW-1185">Reference proteome</keyword>
<dbReference type="Proteomes" id="UP000192731">
    <property type="component" value="Unassembled WGS sequence"/>
</dbReference>
<organism evidence="1 2">
    <name type="scientific">Desulfonispora thiosulfatigenes DSM 11270</name>
    <dbReference type="NCBI Taxonomy" id="656914"/>
    <lineage>
        <taxon>Bacteria</taxon>
        <taxon>Bacillati</taxon>
        <taxon>Bacillota</taxon>
        <taxon>Clostridia</taxon>
        <taxon>Eubacteriales</taxon>
        <taxon>Peptococcaceae</taxon>
        <taxon>Desulfonispora</taxon>
    </lineage>
</organism>